<gene>
    <name evidence="1" type="ORF">ASPCADRAFT_133256</name>
</gene>
<organism evidence="1 2">
    <name type="scientific">Aspergillus carbonarius (strain ITEM 5010)</name>
    <dbReference type="NCBI Taxonomy" id="602072"/>
    <lineage>
        <taxon>Eukaryota</taxon>
        <taxon>Fungi</taxon>
        <taxon>Dikarya</taxon>
        <taxon>Ascomycota</taxon>
        <taxon>Pezizomycotina</taxon>
        <taxon>Eurotiomycetes</taxon>
        <taxon>Eurotiomycetidae</taxon>
        <taxon>Eurotiales</taxon>
        <taxon>Aspergillaceae</taxon>
        <taxon>Aspergillus</taxon>
        <taxon>Aspergillus subgen. Circumdati</taxon>
    </lineage>
</organism>
<protein>
    <submittedName>
        <fullName evidence="1">Uncharacterized protein</fullName>
    </submittedName>
</protein>
<dbReference type="AlphaFoldDB" id="A0A1R3REF1"/>
<accession>A0A1R3REF1</accession>
<dbReference type="OrthoDB" id="3508621at2759"/>
<keyword evidence="2" id="KW-1185">Reference proteome</keyword>
<dbReference type="EMBL" id="KV907506">
    <property type="protein sequence ID" value="OOF92866.1"/>
    <property type="molecule type" value="Genomic_DNA"/>
</dbReference>
<evidence type="ECO:0000313" key="1">
    <source>
        <dbReference type="EMBL" id="OOF92866.1"/>
    </source>
</evidence>
<name>A0A1R3REF1_ASPC5</name>
<proteinExistence type="predicted"/>
<evidence type="ECO:0000313" key="2">
    <source>
        <dbReference type="Proteomes" id="UP000188318"/>
    </source>
</evidence>
<dbReference type="VEuPathDB" id="FungiDB:ASPCADRAFT_133256"/>
<reference evidence="2" key="1">
    <citation type="journal article" date="2017" name="Genome Biol.">
        <title>Comparative genomics reveals high biological diversity and specific adaptations in the industrially and medically important fungal genus Aspergillus.</title>
        <authorList>
            <person name="de Vries R.P."/>
            <person name="Riley R."/>
            <person name="Wiebenga A."/>
            <person name="Aguilar-Osorio G."/>
            <person name="Amillis S."/>
            <person name="Uchima C.A."/>
            <person name="Anderluh G."/>
            <person name="Asadollahi M."/>
            <person name="Askin M."/>
            <person name="Barry K."/>
            <person name="Battaglia E."/>
            <person name="Bayram O."/>
            <person name="Benocci T."/>
            <person name="Braus-Stromeyer S.A."/>
            <person name="Caldana C."/>
            <person name="Canovas D."/>
            <person name="Cerqueira G.C."/>
            <person name="Chen F."/>
            <person name="Chen W."/>
            <person name="Choi C."/>
            <person name="Clum A."/>
            <person name="Dos Santos R.A."/>
            <person name="Damasio A.R."/>
            <person name="Diallinas G."/>
            <person name="Emri T."/>
            <person name="Fekete E."/>
            <person name="Flipphi M."/>
            <person name="Freyberg S."/>
            <person name="Gallo A."/>
            <person name="Gournas C."/>
            <person name="Habgood R."/>
            <person name="Hainaut M."/>
            <person name="Harispe M.L."/>
            <person name="Henrissat B."/>
            <person name="Hilden K.S."/>
            <person name="Hope R."/>
            <person name="Hossain A."/>
            <person name="Karabika E."/>
            <person name="Karaffa L."/>
            <person name="Karanyi Z."/>
            <person name="Krasevec N."/>
            <person name="Kuo A."/>
            <person name="Kusch H."/>
            <person name="LaButti K."/>
            <person name="Lagendijk E.L."/>
            <person name="Lapidus A."/>
            <person name="Levasseur A."/>
            <person name="Lindquist E."/>
            <person name="Lipzen A."/>
            <person name="Logrieco A.F."/>
            <person name="MacCabe A."/>
            <person name="Maekelae M.R."/>
            <person name="Malavazi I."/>
            <person name="Melin P."/>
            <person name="Meyer V."/>
            <person name="Mielnichuk N."/>
            <person name="Miskei M."/>
            <person name="Molnar A.P."/>
            <person name="Mule G."/>
            <person name="Ngan C.Y."/>
            <person name="Orejas M."/>
            <person name="Orosz E."/>
            <person name="Ouedraogo J.P."/>
            <person name="Overkamp K.M."/>
            <person name="Park H.-S."/>
            <person name="Perrone G."/>
            <person name="Piumi F."/>
            <person name="Punt P.J."/>
            <person name="Ram A.F."/>
            <person name="Ramon A."/>
            <person name="Rauscher S."/>
            <person name="Record E."/>
            <person name="Riano-Pachon D.M."/>
            <person name="Robert V."/>
            <person name="Roehrig J."/>
            <person name="Ruller R."/>
            <person name="Salamov A."/>
            <person name="Salih N.S."/>
            <person name="Samson R.A."/>
            <person name="Sandor E."/>
            <person name="Sanguinetti M."/>
            <person name="Schuetze T."/>
            <person name="Sepcic K."/>
            <person name="Shelest E."/>
            <person name="Sherlock G."/>
            <person name="Sophianopoulou V."/>
            <person name="Squina F.M."/>
            <person name="Sun H."/>
            <person name="Susca A."/>
            <person name="Todd R.B."/>
            <person name="Tsang A."/>
            <person name="Unkles S.E."/>
            <person name="van de Wiele N."/>
            <person name="van Rossen-Uffink D."/>
            <person name="Oliveira J.V."/>
            <person name="Vesth T.C."/>
            <person name="Visser J."/>
            <person name="Yu J.-H."/>
            <person name="Zhou M."/>
            <person name="Andersen M.R."/>
            <person name="Archer D.B."/>
            <person name="Baker S.E."/>
            <person name="Benoit I."/>
            <person name="Brakhage A.A."/>
            <person name="Braus G.H."/>
            <person name="Fischer R."/>
            <person name="Frisvad J.C."/>
            <person name="Goldman G.H."/>
            <person name="Houbraken J."/>
            <person name="Oakley B."/>
            <person name="Pocsi I."/>
            <person name="Scazzocchio C."/>
            <person name="Seiboth B."/>
            <person name="vanKuyk P.A."/>
            <person name="Wortman J."/>
            <person name="Dyer P.S."/>
            <person name="Grigoriev I.V."/>
        </authorList>
    </citation>
    <scope>NUCLEOTIDE SEQUENCE [LARGE SCALE GENOMIC DNA]</scope>
    <source>
        <strain evidence="2">ITEM 5010</strain>
    </source>
</reference>
<dbReference type="Proteomes" id="UP000188318">
    <property type="component" value="Unassembled WGS sequence"/>
</dbReference>
<sequence length="117" mass="13426">MPHPMIPSNEVEWLTRTEALGVDHVTINRCEDLKSGSRSDEMQFLAMRVLYVDHEASELDIESWGLSGHIERARPLLSTDFPEFGRYLERIDEKAGTTEKGPDDQLAWRIFEIPRAA</sequence>